<dbReference type="EMBL" id="LIST01000001">
    <property type="protein sequence ID" value="KOX97589.1"/>
    <property type="molecule type" value="Genomic_DNA"/>
</dbReference>
<dbReference type="AlphaFoldDB" id="A0A0M9ARW9"/>
<name>A0A0M9ARW9_9EURY</name>
<dbReference type="RefSeq" id="WP_053770286.1">
    <property type="nucleotide sequence ID" value="NZ_LIST01000001.1"/>
</dbReference>
<protein>
    <recommendedName>
        <fullName evidence="3">Small CPxCG-related zinc finger protein</fullName>
    </recommendedName>
</protein>
<dbReference type="PATRIC" id="fig|1705389.3.peg.552"/>
<accession>A0A0M9ARW9</accession>
<keyword evidence="2" id="KW-1185">Reference proteome</keyword>
<proteinExistence type="predicted"/>
<evidence type="ECO:0000313" key="1">
    <source>
        <dbReference type="EMBL" id="KOX97589.1"/>
    </source>
</evidence>
<comment type="caution">
    <text evidence="1">The sequence shown here is derived from an EMBL/GenBank/DDBJ whole genome shotgun (WGS) entry which is preliminary data.</text>
</comment>
<dbReference type="OrthoDB" id="203316at2157"/>
<dbReference type="Proteomes" id="UP000037747">
    <property type="component" value="Unassembled WGS sequence"/>
</dbReference>
<organism evidence="1 2">
    <name type="scientific">Halorubrum tropicale</name>
    <dbReference type="NCBI Taxonomy" id="1765655"/>
    <lineage>
        <taxon>Archaea</taxon>
        <taxon>Methanobacteriati</taxon>
        <taxon>Methanobacteriota</taxon>
        <taxon>Stenosarchaea group</taxon>
        <taxon>Halobacteria</taxon>
        <taxon>Halobacteriales</taxon>
        <taxon>Haloferacaceae</taxon>
        <taxon>Halorubrum</taxon>
    </lineage>
</organism>
<reference evidence="1 2" key="1">
    <citation type="submission" date="2015-08" db="EMBL/GenBank/DDBJ databases">
        <title>Genomes of Isolates from Cabo Rojo, PR.</title>
        <authorList>
            <person name="Sanchez-Nieves R.L."/>
            <person name="Montalvo-Rodriguez R."/>
        </authorList>
    </citation>
    <scope>NUCLEOTIDE SEQUENCE [LARGE SCALE GENOMIC DNA]</scope>
    <source>
        <strain evidence="1 2">5</strain>
    </source>
</reference>
<evidence type="ECO:0000313" key="2">
    <source>
        <dbReference type="Proteomes" id="UP000037747"/>
    </source>
</evidence>
<gene>
    <name evidence="1" type="ORF">AMR74_01420</name>
</gene>
<dbReference type="STRING" id="1765655.AMR74_01420"/>
<evidence type="ECO:0008006" key="3">
    <source>
        <dbReference type="Google" id="ProtNLM"/>
    </source>
</evidence>
<sequence length="79" mass="8098">MGIFDTVTDALAGSTQRAPGTAGDDGSEGAYWCDGCGVRVRDVDVDDEGLDRDAEGTPTCPDCGDAMRFERATGSGCAC</sequence>